<dbReference type="RefSeq" id="WP_089523574.1">
    <property type="nucleotide sequence ID" value="NZ_NMUQ01000001.1"/>
</dbReference>
<name>A0A229P3N6_9BACL</name>
<organism evidence="1 2">
    <name type="scientific">Paenibacillus herberti</name>
    <dbReference type="NCBI Taxonomy" id="1619309"/>
    <lineage>
        <taxon>Bacteria</taxon>
        <taxon>Bacillati</taxon>
        <taxon>Bacillota</taxon>
        <taxon>Bacilli</taxon>
        <taxon>Bacillales</taxon>
        <taxon>Paenibacillaceae</taxon>
        <taxon>Paenibacillus</taxon>
    </lineage>
</organism>
<dbReference type="AlphaFoldDB" id="A0A229P3N6"/>
<comment type="caution">
    <text evidence="1">The sequence shown here is derived from an EMBL/GenBank/DDBJ whole genome shotgun (WGS) entry which is preliminary data.</text>
</comment>
<keyword evidence="2" id="KW-1185">Reference proteome</keyword>
<sequence length="164" mass="18194">MPYLHGKVILILFILLVLASAFVSNSPQRNKQLKNDFQTNLSIGFNIYNHTSDFSLVSASLEGEFESPFPSTHIILPDQSHHFEVRSSGVTSYSAYVTYNVISGTETVGDIRINMRTTPSAYFGIPVPSTIVDFIDGPIRYDNGGTYVTILDSDPIQVSQKQSR</sequence>
<dbReference type="Proteomes" id="UP000215145">
    <property type="component" value="Unassembled WGS sequence"/>
</dbReference>
<gene>
    <name evidence="1" type="ORF">CGZ75_07395</name>
</gene>
<evidence type="ECO:0000313" key="2">
    <source>
        <dbReference type="Proteomes" id="UP000215145"/>
    </source>
</evidence>
<dbReference type="EMBL" id="NMUQ01000001">
    <property type="protein sequence ID" value="OXM16489.1"/>
    <property type="molecule type" value="Genomic_DNA"/>
</dbReference>
<proteinExistence type="predicted"/>
<reference evidence="1 2" key="1">
    <citation type="submission" date="2017-07" db="EMBL/GenBank/DDBJ databases">
        <title>Paenibacillus herberti R33 genome sequencing and assembly.</title>
        <authorList>
            <person name="Su W."/>
        </authorList>
    </citation>
    <scope>NUCLEOTIDE SEQUENCE [LARGE SCALE GENOMIC DNA]</scope>
    <source>
        <strain evidence="1 2">R33</strain>
    </source>
</reference>
<evidence type="ECO:0000313" key="1">
    <source>
        <dbReference type="EMBL" id="OXM16489.1"/>
    </source>
</evidence>
<accession>A0A229P3N6</accession>
<protein>
    <submittedName>
        <fullName evidence="1">Uncharacterized protein</fullName>
    </submittedName>
</protein>